<evidence type="ECO:0000313" key="1">
    <source>
        <dbReference type="EMBL" id="KFD52943.1"/>
    </source>
</evidence>
<sequence>MEEAVSSSAAVEHMVTCPCPDDQITVTRMLHEPFFRLRKLKDALCIRQNHCINRDEGLEIGATWSAAAVATDCATIH</sequence>
<name>A0A085NEW8_9BILA</name>
<evidence type="ECO:0000313" key="3">
    <source>
        <dbReference type="Proteomes" id="UP000030764"/>
    </source>
</evidence>
<dbReference type="Proteomes" id="UP000030764">
    <property type="component" value="Unassembled WGS sequence"/>
</dbReference>
<dbReference type="EMBL" id="KL367509">
    <property type="protein sequence ID" value="KFD68014.1"/>
    <property type="molecule type" value="Genomic_DNA"/>
</dbReference>
<reference evidence="2 3" key="1">
    <citation type="journal article" date="2014" name="Nat. Genet.">
        <title>Genome and transcriptome of the porcine whipworm Trichuris suis.</title>
        <authorList>
            <person name="Jex A.R."/>
            <person name="Nejsum P."/>
            <person name="Schwarz E.M."/>
            <person name="Hu L."/>
            <person name="Young N.D."/>
            <person name="Hall R.S."/>
            <person name="Korhonen P.K."/>
            <person name="Liao S."/>
            <person name="Thamsborg S."/>
            <person name="Xia J."/>
            <person name="Xu P."/>
            <person name="Wang S."/>
            <person name="Scheerlinck J.P."/>
            <person name="Hofmann A."/>
            <person name="Sternberg P.W."/>
            <person name="Wang J."/>
            <person name="Gasser R.B."/>
        </authorList>
    </citation>
    <scope>NUCLEOTIDE SEQUENCE [LARGE SCALE GENOMIC DNA]</scope>
    <source>
        <strain evidence="2">DCEP-RM93F</strain>
        <strain evidence="1">DCEP-RM93M</strain>
    </source>
</reference>
<proteinExistence type="predicted"/>
<dbReference type="EMBL" id="KL363222">
    <property type="protein sequence ID" value="KFD52943.1"/>
    <property type="molecule type" value="Genomic_DNA"/>
</dbReference>
<evidence type="ECO:0000313" key="2">
    <source>
        <dbReference type="EMBL" id="KFD68014.1"/>
    </source>
</evidence>
<accession>A0A085NEW8</accession>
<dbReference type="Proteomes" id="UP000030758">
    <property type="component" value="Unassembled WGS sequence"/>
</dbReference>
<keyword evidence="3" id="KW-1185">Reference proteome</keyword>
<organism evidence="2">
    <name type="scientific">Trichuris suis</name>
    <name type="common">pig whipworm</name>
    <dbReference type="NCBI Taxonomy" id="68888"/>
    <lineage>
        <taxon>Eukaryota</taxon>
        <taxon>Metazoa</taxon>
        <taxon>Ecdysozoa</taxon>
        <taxon>Nematoda</taxon>
        <taxon>Enoplea</taxon>
        <taxon>Dorylaimia</taxon>
        <taxon>Trichinellida</taxon>
        <taxon>Trichuridae</taxon>
        <taxon>Trichuris</taxon>
    </lineage>
</organism>
<protein>
    <submittedName>
        <fullName evidence="2">Uncharacterized protein</fullName>
    </submittedName>
</protein>
<dbReference type="AlphaFoldDB" id="A0A085NEW8"/>
<gene>
    <name evidence="1" type="ORF">M513_06253</name>
    <name evidence="2" type="ORF">M514_06253</name>
</gene>